<comment type="similarity">
    <text evidence="1 6">Belongs to the methyltransferase superfamily. RsmH family.</text>
</comment>
<dbReference type="SUPFAM" id="SSF53335">
    <property type="entry name" value="S-adenosyl-L-methionine-dependent methyltransferases"/>
    <property type="match status" value="1"/>
</dbReference>
<dbReference type="PIRSF" id="PIRSF004486">
    <property type="entry name" value="MraW"/>
    <property type="match status" value="1"/>
</dbReference>
<gene>
    <name evidence="6" type="primary">rsmH</name>
    <name evidence="7" type="ORF">COU31_00535</name>
</gene>
<dbReference type="GO" id="GO:0071424">
    <property type="term" value="F:rRNA (cytosine-N4-)-methyltransferase activity"/>
    <property type="evidence" value="ECO:0007669"/>
    <property type="project" value="UniProtKB-UniRule"/>
</dbReference>
<dbReference type="Proteomes" id="UP000231183">
    <property type="component" value="Unassembled WGS sequence"/>
</dbReference>
<dbReference type="GO" id="GO:0070475">
    <property type="term" value="P:rRNA base methylation"/>
    <property type="evidence" value="ECO:0007669"/>
    <property type="project" value="UniProtKB-UniRule"/>
</dbReference>
<dbReference type="NCBIfam" id="TIGR00006">
    <property type="entry name" value="16S rRNA (cytosine(1402)-N(4))-methyltransferase RsmH"/>
    <property type="match status" value="1"/>
</dbReference>
<evidence type="ECO:0000256" key="4">
    <source>
        <dbReference type="ARBA" id="ARBA00022679"/>
    </source>
</evidence>
<name>A0A2M6W527_9BACT</name>
<organism evidence="7 8">
    <name type="scientific">Candidatus Magasanikbacteria bacterium CG10_big_fil_rev_8_21_14_0_10_40_10</name>
    <dbReference type="NCBI Taxonomy" id="1974648"/>
    <lineage>
        <taxon>Bacteria</taxon>
        <taxon>Candidatus Magasanikiibacteriota</taxon>
    </lineage>
</organism>
<dbReference type="PANTHER" id="PTHR11265">
    <property type="entry name" value="S-ADENOSYL-METHYLTRANSFERASE MRAW"/>
    <property type="match status" value="1"/>
</dbReference>
<dbReference type="EC" id="2.1.1.199" evidence="6"/>
<comment type="catalytic activity">
    <reaction evidence="6">
        <text>cytidine(1402) in 16S rRNA + S-adenosyl-L-methionine = N(4)-methylcytidine(1402) in 16S rRNA + S-adenosyl-L-homocysteine + H(+)</text>
        <dbReference type="Rhea" id="RHEA:42928"/>
        <dbReference type="Rhea" id="RHEA-COMP:10286"/>
        <dbReference type="Rhea" id="RHEA-COMP:10287"/>
        <dbReference type="ChEBI" id="CHEBI:15378"/>
        <dbReference type="ChEBI" id="CHEBI:57856"/>
        <dbReference type="ChEBI" id="CHEBI:59789"/>
        <dbReference type="ChEBI" id="CHEBI:74506"/>
        <dbReference type="ChEBI" id="CHEBI:82748"/>
        <dbReference type="EC" id="2.1.1.199"/>
    </reaction>
</comment>
<feature type="binding site" evidence="6">
    <location>
        <position position="78"/>
    </location>
    <ligand>
        <name>S-adenosyl-L-methionine</name>
        <dbReference type="ChEBI" id="CHEBI:59789"/>
    </ligand>
</feature>
<evidence type="ECO:0000256" key="3">
    <source>
        <dbReference type="ARBA" id="ARBA00022603"/>
    </source>
</evidence>
<comment type="caution">
    <text evidence="6">Lacks conserved residue(s) required for the propagation of feature annotation.</text>
</comment>
<feature type="binding site" evidence="6">
    <location>
        <position position="106"/>
    </location>
    <ligand>
        <name>S-adenosyl-L-methionine</name>
        <dbReference type="ChEBI" id="CHEBI:59789"/>
    </ligand>
</feature>
<accession>A0A2M6W527</accession>
<keyword evidence="6" id="KW-0963">Cytoplasm</keyword>
<dbReference type="HAMAP" id="MF_01007">
    <property type="entry name" value="16SrRNA_methyltr_H"/>
    <property type="match status" value="1"/>
</dbReference>
<reference evidence="8" key="1">
    <citation type="submission" date="2017-09" db="EMBL/GenBank/DDBJ databases">
        <title>Depth-based differentiation of microbial function through sediment-hosted aquifers and enrichment of novel symbionts in the deep terrestrial subsurface.</title>
        <authorList>
            <person name="Probst A.J."/>
            <person name="Ladd B."/>
            <person name="Jarett J.K."/>
            <person name="Geller-Mcgrath D.E."/>
            <person name="Sieber C.M.K."/>
            <person name="Emerson J.B."/>
            <person name="Anantharaman K."/>
            <person name="Thomas B.C."/>
            <person name="Malmstrom R."/>
            <person name="Stieglmeier M."/>
            <person name="Klingl A."/>
            <person name="Woyke T."/>
            <person name="Ryan C.M."/>
            <person name="Banfield J.F."/>
        </authorList>
    </citation>
    <scope>NUCLEOTIDE SEQUENCE [LARGE SCALE GENOMIC DNA]</scope>
</reference>
<dbReference type="GO" id="GO:0005737">
    <property type="term" value="C:cytoplasm"/>
    <property type="evidence" value="ECO:0007669"/>
    <property type="project" value="UniProtKB-SubCell"/>
</dbReference>
<protein>
    <recommendedName>
        <fullName evidence="6">Ribosomal RNA small subunit methyltransferase H</fullName>
        <ecNumber evidence="6">2.1.1.199</ecNumber>
    </recommendedName>
    <alternativeName>
        <fullName evidence="6">16S rRNA m(4)C1402 methyltransferase</fullName>
    </alternativeName>
    <alternativeName>
        <fullName evidence="6">rRNA (cytosine-N(4)-)-methyltransferase RsmH</fullName>
    </alternativeName>
</protein>
<dbReference type="InterPro" id="IPR002903">
    <property type="entry name" value="RsmH"/>
</dbReference>
<dbReference type="SUPFAM" id="SSF81799">
    <property type="entry name" value="Putative methyltransferase TM0872, insert domain"/>
    <property type="match status" value="1"/>
</dbReference>
<evidence type="ECO:0000256" key="1">
    <source>
        <dbReference type="ARBA" id="ARBA00010396"/>
    </source>
</evidence>
<keyword evidence="2 6" id="KW-0698">rRNA processing</keyword>
<comment type="subcellular location">
    <subcellularLocation>
        <location evidence="6">Cytoplasm</location>
    </subcellularLocation>
</comment>
<comment type="caution">
    <text evidence="7">The sequence shown here is derived from an EMBL/GenBank/DDBJ whole genome shotgun (WGS) entry which is preliminary data.</text>
</comment>
<dbReference type="InterPro" id="IPR029063">
    <property type="entry name" value="SAM-dependent_MTases_sf"/>
</dbReference>
<feature type="binding site" evidence="6">
    <location>
        <position position="99"/>
    </location>
    <ligand>
        <name>S-adenosyl-L-methionine</name>
        <dbReference type="ChEBI" id="CHEBI:59789"/>
    </ligand>
</feature>
<proteinExistence type="inferred from homology"/>
<evidence type="ECO:0000256" key="2">
    <source>
        <dbReference type="ARBA" id="ARBA00022552"/>
    </source>
</evidence>
<feature type="binding site" evidence="6">
    <location>
        <position position="51"/>
    </location>
    <ligand>
        <name>S-adenosyl-L-methionine</name>
        <dbReference type="ChEBI" id="CHEBI:59789"/>
    </ligand>
</feature>
<dbReference type="AlphaFoldDB" id="A0A2M6W527"/>
<evidence type="ECO:0000256" key="6">
    <source>
        <dbReference type="HAMAP-Rule" id="MF_01007"/>
    </source>
</evidence>
<dbReference type="InterPro" id="IPR023397">
    <property type="entry name" value="SAM-dep_MeTrfase_MraW_recog"/>
</dbReference>
<dbReference type="PANTHER" id="PTHR11265:SF0">
    <property type="entry name" value="12S RRNA N4-METHYLCYTIDINE METHYLTRANSFERASE"/>
    <property type="match status" value="1"/>
</dbReference>
<evidence type="ECO:0000313" key="7">
    <source>
        <dbReference type="EMBL" id="PIT87893.1"/>
    </source>
</evidence>
<comment type="function">
    <text evidence="6">Specifically methylates the N4 position of cytidine in position 1402 (C1402) of 16S rRNA.</text>
</comment>
<keyword evidence="4 6" id="KW-0808">Transferase</keyword>
<keyword evidence="5 6" id="KW-0949">S-adenosyl-L-methionine</keyword>
<sequence length="301" mass="33844">MRHTPVLLKEVIDGLNLQTGDNAIDCTLGDGGQAEEILRVIAPSGQLLGIDADATGLLEAKRYLYQYENRLITARANFRDLKKVIQDNKFKKIKAILFDLGWSSPQFMERGRGFSFLKNDEPLDMRFYALEGQTIDDLTAEKIINAYSEKELDKLFHRYGQIKNSAGLARSIIQARTRKSVKTTGQLVKIILDTAGFSRRPGQKIHPATQVFQALRIEVNNELEVLKQALPQAVETLEIGGRLAVISFHSLEDRIVKQFFVQQAMAGEIKLITKKPIMAGEKELLANPRARSAKLRVVEKI</sequence>
<evidence type="ECO:0000313" key="8">
    <source>
        <dbReference type="Proteomes" id="UP000231183"/>
    </source>
</evidence>
<dbReference type="Gene3D" id="3.40.50.150">
    <property type="entry name" value="Vaccinia Virus protein VP39"/>
    <property type="match status" value="1"/>
</dbReference>
<dbReference type="EMBL" id="PFBX01000004">
    <property type="protein sequence ID" value="PIT87893.1"/>
    <property type="molecule type" value="Genomic_DNA"/>
</dbReference>
<evidence type="ECO:0000256" key="5">
    <source>
        <dbReference type="ARBA" id="ARBA00022691"/>
    </source>
</evidence>
<keyword evidence="3 6" id="KW-0489">Methyltransferase</keyword>
<dbReference type="Pfam" id="PF01795">
    <property type="entry name" value="Methyltransf_5"/>
    <property type="match status" value="1"/>
</dbReference>
<dbReference type="Gene3D" id="1.10.150.170">
    <property type="entry name" value="Putative methyltransferase TM0872, insert domain"/>
    <property type="match status" value="1"/>
</dbReference>